<dbReference type="EMBL" id="CAJOBP010052342">
    <property type="protein sequence ID" value="CAF4818007.1"/>
    <property type="molecule type" value="Genomic_DNA"/>
</dbReference>
<dbReference type="AlphaFoldDB" id="A0A821J3M6"/>
<dbReference type="Gene3D" id="3.40.50.300">
    <property type="entry name" value="P-loop containing nucleotide triphosphate hydrolases"/>
    <property type="match status" value="1"/>
</dbReference>
<feature type="non-terminal residue" evidence="8">
    <location>
        <position position="1"/>
    </location>
</feature>
<keyword evidence="3" id="KW-0378">Hydrolase</keyword>
<evidence type="ECO:0000256" key="1">
    <source>
        <dbReference type="ARBA" id="ARBA00012552"/>
    </source>
</evidence>
<keyword evidence="2" id="KW-0547">Nucleotide-binding</keyword>
<dbReference type="PROSITE" id="PS51195">
    <property type="entry name" value="Q_MOTIF"/>
    <property type="match status" value="1"/>
</dbReference>
<feature type="short sequence motif" description="Q motif" evidence="6">
    <location>
        <begin position="14"/>
        <end position="42"/>
    </location>
</feature>
<evidence type="ECO:0000256" key="4">
    <source>
        <dbReference type="ARBA" id="ARBA00022806"/>
    </source>
</evidence>
<evidence type="ECO:0000256" key="2">
    <source>
        <dbReference type="ARBA" id="ARBA00022741"/>
    </source>
</evidence>
<dbReference type="InterPro" id="IPR014014">
    <property type="entry name" value="RNA_helicase_DEAD_Q_motif"/>
</dbReference>
<evidence type="ECO:0000313" key="8">
    <source>
        <dbReference type="EMBL" id="CAF4713505.1"/>
    </source>
</evidence>
<sequence>STVSGGNLTSVSFDSLSERGVSDSTIKAISEMKLTTMTEIQAKSIGPLLEGRALSIIRMISFQT</sequence>
<name>A0A821J3M6_9BILA</name>
<evidence type="ECO:0000256" key="3">
    <source>
        <dbReference type="ARBA" id="ARBA00022801"/>
    </source>
</evidence>
<gene>
    <name evidence="8" type="ORF">UJA718_LOCUS36868</name>
    <name evidence="9" type="ORF">UJA718_LOCUS42030</name>
</gene>
<dbReference type="InterPro" id="IPR027417">
    <property type="entry name" value="P-loop_NTPase"/>
</dbReference>
<keyword evidence="10" id="KW-1185">Reference proteome</keyword>
<reference evidence="8" key="1">
    <citation type="submission" date="2021-02" db="EMBL/GenBank/DDBJ databases">
        <authorList>
            <person name="Nowell W R."/>
        </authorList>
    </citation>
    <scope>NUCLEOTIDE SEQUENCE</scope>
</reference>
<evidence type="ECO:0000256" key="6">
    <source>
        <dbReference type="PROSITE-ProRule" id="PRU00552"/>
    </source>
</evidence>
<comment type="caution">
    <text evidence="8">The sequence shown here is derived from an EMBL/GenBank/DDBJ whole genome shotgun (WGS) entry which is preliminary data.</text>
</comment>
<protein>
    <recommendedName>
        <fullName evidence="1">RNA helicase</fullName>
        <ecNumber evidence="1">3.6.4.13</ecNumber>
    </recommendedName>
</protein>
<keyword evidence="5" id="KW-0067">ATP-binding</keyword>
<dbReference type="EC" id="3.6.4.13" evidence="1"/>
<dbReference type="EMBL" id="CAJOBP010035960">
    <property type="protein sequence ID" value="CAF4713505.1"/>
    <property type="molecule type" value="Genomic_DNA"/>
</dbReference>
<proteinExistence type="predicted"/>
<dbReference type="Proteomes" id="UP000663873">
    <property type="component" value="Unassembled WGS sequence"/>
</dbReference>
<dbReference type="GO" id="GO:0016787">
    <property type="term" value="F:hydrolase activity"/>
    <property type="evidence" value="ECO:0007669"/>
    <property type="project" value="UniProtKB-KW"/>
</dbReference>
<evidence type="ECO:0000313" key="10">
    <source>
        <dbReference type="Proteomes" id="UP000663873"/>
    </source>
</evidence>
<evidence type="ECO:0000259" key="7">
    <source>
        <dbReference type="PROSITE" id="PS51195"/>
    </source>
</evidence>
<feature type="domain" description="DEAD-box RNA helicase Q" evidence="7">
    <location>
        <begin position="14"/>
        <end position="42"/>
    </location>
</feature>
<evidence type="ECO:0000256" key="5">
    <source>
        <dbReference type="ARBA" id="ARBA00022840"/>
    </source>
</evidence>
<dbReference type="GO" id="GO:0005524">
    <property type="term" value="F:ATP binding"/>
    <property type="evidence" value="ECO:0007669"/>
    <property type="project" value="UniProtKB-KW"/>
</dbReference>
<dbReference type="GO" id="GO:0003724">
    <property type="term" value="F:RNA helicase activity"/>
    <property type="evidence" value="ECO:0007669"/>
    <property type="project" value="UniProtKB-EC"/>
</dbReference>
<organism evidence="8 10">
    <name type="scientific">Rotaria socialis</name>
    <dbReference type="NCBI Taxonomy" id="392032"/>
    <lineage>
        <taxon>Eukaryota</taxon>
        <taxon>Metazoa</taxon>
        <taxon>Spiralia</taxon>
        <taxon>Gnathifera</taxon>
        <taxon>Rotifera</taxon>
        <taxon>Eurotatoria</taxon>
        <taxon>Bdelloidea</taxon>
        <taxon>Philodinida</taxon>
        <taxon>Philodinidae</taxon>
        <taxon>Rotaria</taxon>
    </lineage>
</organism>
<accession>A0A821J3M6</accession>
<evidence type="ECO:0000313" key="9">
    <source>
        <dbReference type="EMBL" id="CAF4818007.1"/>
    </source>
</evidence>
<keyword evidence="4" id="KW-0347">Helicase</keyword>